<keyword evidence="2" id="KW-0808">Transferase</keyword>
<organism evidence="2 3">
    <name type="scientific">Alkaliphilus peptidifermentans DSM 18978</name>
    <dbReference type="NCBI Taxonomy" id="1120976"/>
    <lineage>
        <taxon>Bacteria</taxon>
        <taxon>Bacillati</taxon>
        <taxon>Bacillota</taxon>
        <taxon>Clostridia</taxon>
        <taxon>Peptostreptococcales</taxon>
        <taxon>Natronincolaceae</taxon>
        <taxon>Alkaliphilus</taxon>
    </lineage>
</organism>
<dbReference type="AlphaFoldDB" id="A0A1G5KA73"/>
<name>A0A1G5KA73_9FIRM</name>
<dbReference type="OrthoDB" id="1954172at2"/>
<sequence>MNIKYEKMSTIDITGAVILFRKLVEEASEVSFSEVENEKQLLDWLQNPNYYLFVAKEDNEVVAVFRCSRGEGAKKHSGLLTIAVDPAYRGKHIASSFTLYCLEELKKSGIKLARAYIYSDNKPSINTILACGFSVSGCVYQHHYNDKKGIYVDDIIFHKLL</sequence>
<dbReference type="CDD" id="cd04301">
    <property type="entry name" value="NAT_SF"/>
    <property type="match status" value="1"/>
</dbReference>
<dbReference type="GO" id="GO:0016747">
    <property type="term" value="F:acyltransferase activity, transferring groups other than amino-acyl groups"/>
    <property type="evidence" value="ECO:0007669"/>
    <property type="project" value="InterPro"/>
</dbReference>
<dbReference type="Gene3D" id="3.40.630.30">
    <property type="match status" value="1"/>
</dbReference>
<dbReference type="PROSITE" id="PS51186">
    <property type="entry name" value="GNAT"/>
    <property type="match status" value="1"/>
</dbReference>
<evidence type="ECO:0000259" key="1">
    <source>
        <dbReference type="PROSITE" id="PS51186"/>
    </source>
</evidence>
<dbReference type="RefSeq" id="WP_091545790.1">
    <property type="nucleotide sequence ID" value="NZ_FMUS01000025.1"/>
</dbReference>
<protein>
    <submittedName>
        <fullName evidence="2">Acetyltransferase (GNAT) domain-containing protein</fullName>
    </submittedName>
</protein>
<reference evidence="2 3" key="1">
    <citation type="submission" date="2016-10" db="EMBL/GenBank/DDBJ databases">
        <authorList>
            <person name="de Groot N.N."/>
        </authorList>
    </citation>
    <scope>NUCLEOTIDE SEQUENCE [LARGE SCALE GENOMIC DNA]</scope>
    <source>
        <strain evidence="2 3">DSM 18978</strain>
    </source>
</reference>
<dbReference type="STRING" id="1120976.SAMN03080606_03360"/>
<keyword evidence="3" id="KW-1185">Reference proteome</keyword>
<dbReference type="InterPro" id="IPR016181">
    <property type="entry name" value="Acyl_CoA_acyltransferase"/>
</dbReference>
<accession>A0A1G5KA73</accession>
<dbReference type="Proteomes" id="UP000198636">
    <property type="component" value="Unassembled WGS sequence"/>
</dbReference>
<dbReference type="Pfam" id="PF00583">
    <property type="entry name" value="Acetyltransf_1"/>
    <property type="match status" value="1"/>
</dbReference>
<dbReference type="SUPFAM" id="SSF55729">
    <property type="entry name" value="Acyl-CoA N-acyltransferases (Nat)"/>
    <property type="match status" value="1"/>
</dbReference>
<dbReference type="PANTHER" id="PTHR43072">
    <property type="entry name" value="N-ACETYLTRANSFERASE"/>
    <property type="match status" value="1"/>
</dbReference>
<feature type="domain" description="N-acetyltransferase" evidence="1">
    <location>
        <begin position="3"/>
        <end position="161"/>
    </location>
</feature>
<evidence type="ECO:0000313" key="2">
    <source>
        <dbReference type="EMBL" id="SCY97506.1"/>
    </source>
</evidence>
<proteinExistence type="predicted"/>
<dbReference type="InterPro" id="IPR000182">
    <property type="entry name" value="GNAT_dom"/>
</dbReference>
<evidence type="ECO:0000313" key="3">
    <source>
        <dbReference type="Proteomes" id="UP000198636"/>
    </source>
</evidence>
<dbReference type="EMBL" id="FMUS01000025">
    <property type="protein sequence ID" value="SCY97506.1"/>
    <property type="molecule type" value="Genomic_DNA"/>
</dbReference>
<gene>
    <name evidence="2" type="ORF">SAMN03080606_03360</name>
</gene>